<proteinExistence type="predicted"/>
<dbReference type="InterPro" id="IPR032675">
    <property type="entry name" value="LRR_dom_sf"/>
</dbReference>
<dbReference type="STRING" id="1392250.A0A2I2FZI2"/>
<name>A0A2I2FZI2_9EURO</name>
<protein>
    <recommendedName>
        <fullName evidence="3">F-box domain-containing protein</fullName>
    </recommendedName>
</protein>
<accession>A0A2I2FZI2</accession>
<dbReference type="OrthoDB" id="2520703at2759"/>
<dbReference type="VEuPathDB" id="FungiDB:P170DRAFT_467201"/>
<dbReference type="Gene3D" id="3.80.10.10">
    <property type="entry name" value="Ribonuclease Inhibitor"/>
    <property type="match status" value="1"/>
</dbReference>
<dbReference type="Proteomes" id="UP000234275">
    <property type="component" value="Unassembled WGS sequence"/>
</dbReference>
<evidence type="ECO:0008006" key="3">
    <source>
        <dbReference type="Google" id="ProtNLM"/>
    </source>
</evidence>
<gene>
    <name evidence="1" type="ORF">P170DRAFT_467201</name>
</gene>
<dbReference type="RefSeq" id="XP_024701336.1">
    <property type="nucleotide sequence ID" value="XM_024852465.1"/>
</dbReference>
<dbReference type="SUPFAM" id="SSF52047">
    <property type="entry name" value="RNI-like"/>
    <property type="match status" value="1"/>
</dbReference>
<dbReference type="EMBL" id="MSFO01000007">
    <property type="protein sequence ID" value="PLB46034.1"/>
    <property type="molecule type" value="Genomic_DNA"/>
</dbReference>
<evidence type="ECO:0000313" key="1">
    <source>
        <dbReference type="EMBL" id="PLB46034.1"/>
    </source>
</evidence>
<evidence type="ECO:0000313" key="2">
    <source>
        <dbReference type="Proteomes" id="UP000234275"/>
    </source>
</evidence>
<organism evidence="1 2">
    <name type="scientific">Aspergillus steynii IBT 23096</name>
    <dbReference type="NCBI Taxonomy" id="1392250"/>
    <lineage>
        <taxon>Eukaryota</taxon>
        <taxon>Fungi</taxon>
        <taxon>Dikarya</taxon>
        <taxon>Ascomycota</taxon>
        <taxon>Pezizomycotina</taxon>
        <taxon>Eurotiomycetes</taxon>
        <taxon>Eurotiomycetidae</taxon>
        <taxon>Eurotiales</taxon>
        <taxon>Aspergillaceae</taxon>
        <taxon>Aspergillus</taxon>
        <taxon>Aspergillus subgen. Circumdati</taxon>
    </lineage>
</organism>
<keyword evidence="2" id="KW-1185">Reference proteome</keyword>
<dbReference type="GeneID" id="36560163"/>
<dbReference type="AlphaFoldDB" id="A0A2I2FZI2"/>
<reference evidence="1 2" key="1">
    <citation type="submission" date="2016-12" db="EMBL/GenBank/DDBJ databases">
        <title>The genomes of Aspergillus section Nigri reveals drivers in fungal speciation.</title>
        <authorList>
            <consortium name="DOE Joint Genome Institute"/>
            <person name="Vesth T.C."/>
            <person name="Nybo J."/>
            <person name="Theobald S."/>
            <person name="Brandl J."/>
            <person name="Frisvad J.C."/>
            <person name="Nielsen K.F."/>
            <person name="Lyhne E.K."/>
            <person name="Kogle M.E."/>
            <person name="Kuo A."/>
            <person name="Riley R."/>
            <person name="Clum A."/>
            <person name="Nolan M."/>
            <person name="Lipzen A."/>
            <person name="Salamov A."/>
            <person name="Henrissat B."/>
            <person name="Wiebenga A."/>
            <person name="De Vries R.P."/>
            <person name="Grigoriev I.V."/>
            <person name="Mortensen U.H."/>
            <person name="Andersen M.R."/>
            <person name="Baker S.E."/>
        </authorList>
    </citation>
    <scope>NUCLEOTIDE SEQUENCE [LARGE SCALE GENOMIC DNA]</scope>
    <source>
        <strain evidence="1 2">IBT 23096</strain>
    </source>
</reference>
<sequence>MTRAALNRLPTEIVHLILGHLGFNCSGKLLPEPPNAYIRADRQESDQPSWYSLKLQTLLSLCFVTRRLCEIVQPILYHEFMLGYGDSWRSDVYAWDGRLISFMRTVAQRRDLAALVKRIFVHPYLLACFDERQTTIECACSMFYMCGNCTSNFFIHEPKPRQYIGEDEARAALQELARISGLEDLVSLSAANLLTVLIAQLPNLEHCSLQVVPYPDEIVRSAGLHATRTTRLPIKTLDLSLRASATDGWHSERFDIGRCTRALLDASPCLETLNLHMCRGISDTESLSLPNLKHLHLTFSRLSERSLQSLLSTCSGLQSFFYEASTHFNRLSCTYHFRLSSAIKHLARHRASLQSLHLDLRARGFISPAQEDRISFTLRDFTSLTHLFLNIDEFHSHWIAADPDPAGDQNLLVHLLPFSIVSLHLAGHITDELPRLESSLLGLAHATLHGQFPTLEEVRWDESEKLADEAQVRSVFADAGVSFEYDTWPLSSSTLGDVPGPLGPSYVDPWYNPHSRQGNRLGNDAYAPLF</sequence>
<comment type="caution">
    <text evidence="1">The sequence shown here is derived from an EMBL/GenBank/DDBJ whole genome shotgun (WGS) entry which is preliminary data.</text>
</comment>